<evidence type="ECO:0000313" key="1">
    <source>
        <dbReference type="EMBL" id="KOO34867.1"/>
    </source>
</evidence>
<protein>
    <submittedName>
        <fullName evidence="1">Xylose isomerase-like enzyme</fullName>
    </submittedName>
</protein>
<gene>
    <name evidence="1" type="ORF">Ctob_008255</name>
</gene>
<reference evidence="2" key="1">
    <citation type="journal article" date="2015" name="PLoS Genet.">
        <title>Genome Sequence and Transcriptome Analyses of Chrysochromulina tobin: Metabolic Tools for Enhanced Algal Fitness in the Prominent Order Prymnesiales (Haptophyceae).</title>
        <authorList>
            <person name="Hovde B.T."/>
            <person name="Deodato C.R."/>
            <person name="Hunsperger H.M."/>
            <person name="Ryken S.A."/>
            <person name="Yost W."/>
            <person name="Jha R.K."/>
            <person name="Patterson J."/>
            <person name="Monnat R.J. Jr."/>
            <person name="Barlow S.B."/>
            <person name="Starkenburg S.R."/>
            <person name="Cattolico R.A."/>
        </authorList>
    </citation>
    <scope>NUCLEOTIDE SEQUENCE</scope>
    <source>
        <strain evidence="2">CCMP291</strain>
    </source>
</reference>
<accession>A0A0M0K8D4</accession>
<dbReference type="EMBL" id="JWZX01001064">
    <property type="protein sequence ID" value="KOO34867.1"/>
    <property type="molecule type" value="Genomic_DNA"/>
</dbReference>
<comment type="caution">
    <text evidence="1">The sequence shown here is derived from an EMBL/GenBank/DDBJ whole genome shotgun (WGS) entry which is preliminary data.</text>
</comment>
<dbReference type="GO" id="GO:0016853">
    <property type="term" value="F:isomerase activity"/>
    <property type="evidence" value="ECO:0007669"/>
    <property type="project" value="UniProtKB-KW"/>
</dbReference>
<dbReference type="AlphaFoldDB" id="A0A0M0K8D4"/>
<keyword evidence="1" id="KW-0413">Isomerase</keyword>
<dbReference type="OrthoDB" id="9971575at2759"/>
<dbReference type="Gene3D" id="3.20.20.150">
    <property type="entry name" value="Divalent-metal-dependent TIM barrel enzymes"/>
    <property type="match status" value="1"/>
</dbReference>
<name>A0A0M0K8D4_9EUKA</name>
<proteinExistence type="predicted"/>
<evidence type="ECO:0000313" key="2">
    <source>
        <dbReference type="Proteomes" id="UP000037460"/>
    </source>
</evidence>
<keyword evidence="2" id="KW-1185">Reference proteome</keyword>
<sequence length="325" mass="36009">MRLLQLRSAWGLANLRAGDRCRTMAALRTSGWHGVEASLDDIGGTYEERRECLAAAQSEGMSFILSAYSSWTNYEGPFDAARTVASHGDALLAQLRQIAELSSSTQGSSPLIRVNAHSGSDAWSESEALEYFERAVADVRALDVLPAVSHETHRGRYLCCPFATARLLAKVPSLRLTSDFSHWVVKCERLLDSAEEHRLLTSTIAPAVDHVHARIGTAQSPQVADVEHAAVAQAAERFYEWWEIVWDARERSSISARDTRLSATVEYGPLELSTGGEYRGYTPVDMRLEPVAGVALETTLERARTRLAERFERWHADVGRRGIVV</sequence>
<dbReference type="Proteomes" id="UP000037460">
    <property type="component" value="Unassembled WGS sequence"/>
</dbReference>
<organism evidence="1 2">
    <name type="scientific">Chrysochromulina tobinii</name>
    <dbReference type="NCBI Taxonomy" id="1460289"/>
    <lineage>
        <taxon>Eukaryota</taxon>
        <taxon>Haptista</taxon>
        <taxon>Haptophyta</taxon>
        <taxon>Prymnesiophyceae</taxon>
        <taxon>Prymnesiales</taxon>
        <taxon>Chrysochromulinaceae</taxon>
        <taxon>Chrysochromulina</taxon>
    </lineage>
</organism>